<comment type="subcellular location">
    <subcellularLocation>
        <location evidence="1">Secreted</location>
    </subcellularLocation>
</comment>
<evidence type="ECO:0000256" key="2">
    <source>
        <dbReference type="ARBA" id="ARBA00007236"/>
    </source>
</evidence>
<dbReference type="GO" id="GO:0005576">
    <property type="term" value="C:extracellular region"/>
    <property type="evidence" value="ECO:0007669"/>
    <property type="project" value="UniProtKB-SubCell"/>
</dbReference>
<evidence type="ECO:0000256" key="1">
    <source>
        <dbReference type="ARBA" id="ARBA00004613"/>
    </source>
</evidence>
<dbReference type="InterPro" id="IPR029034">
    <property type="entry name" value="Cystine-knot_cytokine"/>
</dbReference>
<dbReference type="Gene3D" id="2.10.90.10">
    <property type="entry name" value="Cystine-knot cytokines"/>
    <property type="match status" value="1"/>
</dbReference>
<evidence type="ECO:0000256" key="4">
    <source>
        <dbReference type="ARBA" id="ARBA00022729"/>
    </source>
</evidence>
<organism evidence="5 6">
    <name type="scientific">Ditylenchus destructor</name>
    <dbReference type="NCBI Taxonomy" id="166010"/>
    <lineage>
        <taxon>Eukaryota</taxon>
        <taxon>Metazoa</taxon>
        <taxon>Ecdysozoa</taxon>
        <taxon>Nematoda</taxon>
        <taxon>Chromadorea</taxon>
        <taxon>Rhabditida</taxon>
        <taxon>Tylenchina</taxon>
        <taxon>Tylenchomorpha</taxon>
        <taxon>Sphaerularioidea</taxon>
        <taxon>Anguinidae</taxon>
        <taxon>Anguininae</taxon>
        <taxon>Ditylenchus</taxon>
    </lineage>
</organism>
<reference evidence="5" key="1">
    <citation type="submission" date="2022-01" db="EMBL/GenBank/DDBJ databases">
        <title>Genome Sequence Resource for Two Populations of Ditylenchus destructor, the Migratory Endoparasitic Phytonematode.</title>
        <authorList>
            <person name="Zhang H."/>
            <person name="Lin R."/>
            <person name="Xie B."/>
        </authorList>
    </citation>
    <scope>NUCLEOTIDE SEQUENCE</scope>
    <source>
        <strain evidence="5">BazhouSP</strain>
    </source>
</reference>
<protein>
    <submittedName>
        <fullName evidence="5">Interleukin-17 domain-containing protein</fullName>
    </submittedName>
</protein>
<keyword evidence="4" id="KW-0732">Signal</keyword>
<comment type="similarity">
    <text evidence="2">Belongs to the IL-17 family.</text>
</comment>
<dbReference type="AlphaFoldDB" id="A0AAD4N428"/>
<evidence type="ECO:0000313" key="5">
    <source>
        <dbReference type="EMBL" id="KAI1714391.1"/>
    </source>
</evidence>
<name>A0AAD4N428_9BILA</name>
<dbReference type="InterPro" id="IPR010345">
    <property type="entry name" value="IL-17_fam"/>
</dbReference>
<keyword evidence="6" id="KW-1185">Reference proteome</keyword>
<accession>A0AAD4N428</accession>
<dbReference type="Proteomes" id="UP001201812">
    <property type="component" value="Unassembled WGS sequence"/>
</dbReference>
<keyword evidence="3" id="KW-0964">Secreted</keyword>
<dbReference type="EMBL" id="JAKKPZ010000013">
    <property type="protein sequence ID" value="KAI1714391.1"/>
    <property type="molecule type" value="Genomic_DNA"/>
</dbReference>
<dbReference type="SUPFAM" id="SSF57501">
    <property type="entry name" value="Cystine-knot cytokines"/>
    <property type="match status" value="1"/>
</dbReference>
<gene>
    <name evidence="5" type="ORF">DdX_08486</name>
</gene>
<evidence type="ECO:0000256" key="3">
    <source>
        <dbReference type="ARBA" id="ARBA00022525"/>
    </source>
</evidence>
<evidence type="ECO:0000313" key="6">
    <source>
        <dbReference type="Proteomes" id="UP001201812"/>
    </source>
</evidence>
<comment type="caution">
    <text evidence="5">The sequence shown here is derived from an EMBL/GenBank/DDBJ whole genome shotgun (WGS) entry which is preliminary data.</text>
</comment>
<proteinExistence type="inferred from homology"/>
<dbReference type="Pfam" id="PF06083">
    <property type="entry name" value="IL17"/>
    <property type="match status" value="1"/>
</dbReference>
<sequence length="346" mass="38505">MCVLFIAPPFTVLQQSDQQASSFVLPSRYTFGLARALLPIRRSPLSASGSKSFIGHSHLTLALCENMDAASEASNQNRLVTMRARPAGRLLQIAIISALLLFVPSANAYRYRVYAPRMYRLQDEMQRNVRDSSELLHQNFYFSSKNAVGSNGSPVKLMNWFYEQRMRRAKATCSAADINKPDVQQAVFSMVMDSDKNSWPVGLKSGNEMAPEQKSAGICSKWSPDMAGSGNAGTIEISPDMPIEMRAFCGFQYEENVNDRRLPKTIREVKCLCNEPRSKIVADRFPDLRCEPLYYDVPVLMFDSSCAKYEQTTEKIALACVPVLTSQSLSSIQVTVGPGHKTAVEV</sequence>
<dbReference type="GO" id="GO:0005125">
    <property type="term" value="F:cytokine activity"/>
    <property type="evidence" value="ECO:0007669"/>
    <property type="project" value="InterPro"/>
</dbReference>